<keyword evidence="6" id="KW-0472">Membrane</keyword>
<dbReference type="InterPro" id="IPR000109">
    <property type="entry name" value="POT_fam"/>
</dbReference>
<evidence type="ECO:0000256" key="4">
    <source>
        <dbReference type="ARBA" id="ARBA00022856"/>
    </source>
</evidence>
<gene>
    <name evidence="7" type="ORF">YQE_09807</name>
</gene>
<comment type="subcellular location">
    <subcellularLocation>
        <location evidence="1">Membrane</location>
        <topology evidence="1">Multi-pass membrane protein</topology>
    </subcellularLocation>
</comment>
<evidence type="ECO:0000256" key="5">
    <source>
        <dbReference type="ARBA" id="ARBA00022989"/>
    </source>
</evidence>
<evidence type="ECO:0000256" key="6">
    <source>
        <dbReference type="ARBA" id="ARBA00023136"/>
    </source>
</evidence>
<dbReference type="InterPro" id="IPR036259">
    <property type="entry name" value="MFS_trans_sf"/>
</dbReference>
<dbReference type="HOGENOM" id="CLU_2500213_0_0_1"/>
<comment type="similarity">
    <text evidence="2">Belongs to the major facilitator superfamily. Proton-dependent oligopeptide transporter (POT/PTR) (TC 2.A.17) family.</text>
</comment>
<feature type="non-terminal residue" evidence="7">
    <location>
        <position position="1"/>
    </location>
</feature>
<keyword evidence="3" id="KW-0812">Transmembrane</keyword>
<organism evidence="7">
    <name type="scientific">Dendroctonus ponderosae</name>
    <name type="common">Mountain pine beetle</name>
    <dbReference type="NCBI Taxonomy" id="77166"/>
    <lineage>
        <taxon>Eukaryota</taxon>
        <taxon>Metazoa</taxon>
        <taxon>Ecdysozoa</taxon>
        <taxon>Arthropoda</taxon>
        <taxon>Hexapoda</taxon>
        <taxon>Insecta</taxon>
        <taxon>Pterygota</taxon>
        <taxon>Neoptera</taxon>
        <taxon>Endopterygota</taxon>
        <taxon>Coleoptera</taxon>
        <taxon>Polyphaga</taxon>
        <taxon>Cucujiformia</taxon>
        <taxon>Curculionidae</taxon>
        <taxon>Scolytinae</taxon>
        <taxon>Dendroctonus</taxon>
    </lineage>
</organism>
<dbReference type="OMA" id="CVNILWQ"/>
<evidence type="ECO:0000256" key="2">
    <source>
        <dbReference type="ARBA" id="ARBA00005982"/>
    </source>
</evidence>
<keyword evidence="4" id="KW-0653">Protein transport</keyword>
<reference evidence="7" key="1">
    <citation type="journal article" date="2013" name="Genome Biol.">
        <title>Draft genome of the mountain pine beetle, Dendroctonus ponderosae Hopkins, a major forest pest.</title>
        <authorList>
            <person name="Keeling C.I."/>
            <person name="Yuen M.M."/>
            <person name="Liao N.Y."/>
            <person name="Docking T.R."/>
            <person name="Chan S.K."/>
            <person name="Taylor G.A."/>
            <person name="Palmquist D.L."/>
            <person name="Jackman S.D."/>
            <person name="Nguyen A."/>
            <person name="Li M."/>
            <person name="Henderson H."/>
            <person name="Janes J.K."/>
            <person name="Zhao Y."/>
            <person name="Pandoh P."/>
            <person name="Moore R."/>
            <person name="Sperling F.A."/>
            <person name="Huber D.P."/>
            <person name="Birol I."/>
            <person name="Jones S.J."/>
            <person name="Bohlmann J."/>
        </authorList>
    </citation>
    <scope>NUCLEOTIDE SEQUENCE</scope>
</reference>
<dbReference type="EMBL" id="KB741156">
    <property type="protein sequence ID" value="ENN73557.1"/>
    <property type="molecule type" value="Genomic_DNA"/>
</dbReference>
<dbReference type="Pfam" id="PF00854">
    <property type="entry name" value="PTR2"/>
    <property type="match status" value="1"/>
</dbReference>
<protein>
    <submittedName>
        <fullName evidence="7">Uncharacterized protein</fullName>
    </submittedName>
</protein>
<keyword evidence="4" id="KW-0571">Peptide transport</keyword>
<dbReference type="GO" id="GO:0015833">
    <property type="term" value="P:peptide transport"/>
    <property type="evidence" value="ECO:0007669"/>
    <property type="project" value="UniProtKB-KW"/>
</dbReference>
<keyword evidence="4" id="KW-0813">Transport</keyword>
<evidence type="ECO:0000256" key="3">
    <source>
        <dbReference type="ARBA" id="ARBA00022692"/>
    </source>
</evidence>
<evidence type="ECO:0000313" key="7">
    <source>
        <dbReference type="EMBL" id="ENN73557.1"/>
    </source>
</evidence>
<accession>N6U4P7</accession>
<name>N6U4P7_DENPD</name>
<keyword evidence="5" id="KW-1133">Transmembrane helix</keyword>
<dbReference type="AlphaFoldDB" id="N6U4P7"/>
<dbReference type="GO" id="GO:0022857">
    <property type="term" value="F:transmembrane transporter activity"/>
    <property type="evidence" value="ECO:0007669"/>
    <property type="project" value="InterPro"/>
</dbReference>
<proteinExistence type="inferred from homology"/>
<evidence type="ECO:0000256" key="1">
    <source>
        <dbReference type="ARBA" id="ARBA00004141"/>
    </source>
</evidence>
<dbReference type="PANTHER" id="PTHR11654">
    <property type="entry name" value="OLIGOPEPTIDE TRANSPORTER-RELATED"/>
    <property type="match status" value="1"/>
</dbReference>
<dbReference type="GO" id="GO:0016020">
    <property type="term" value="C:membrane"/>
    <property type="evidence" value="ECO:0007669"/>
    <property type="project" value="UniProtKB-SubCell"/>
</dbReference>
<dbReference type="Gene3D" id="1.20.1250.20">
    <property type="entry name" value="MFS general substrate transporter like domains"/>
    <property type="match status" value="1"/>
</dbReference>
<sequence>MSDPNCVNILWQIPQYFLISVAEIMFGVAGLEFSFTQAAPKSMKTVTIAGWYLSTAVGNLLVIIITQLNLFKSQVTCQQLKSQSPG</sequence>